<reference evidence="3" key="2">
    <citation type="submission" date="2022-06" db="EMBL/GenBank/DDBJ databases">
        <title>Draft genome sequence of Burkholderia glumae strain GR20004 isolated from rice panicle showing bacterial panicle blight.</title>
        <authorList>
            <person name="Choi S.Y."/>
            <person name="Lee Y.H."/>
        </authorList>
    </citation>
    <scope>NUCLEOTIDE SEQUENCE</scope>
    <source>
        <strain evidence="3">GR20004</strain>
    </source>
</reference>
<gene>
    <name evidence="2" type="ORF">I6H06_02155</name>
    <name evidence="3" type="ORF">NFI99_02650</name>
</gene>
<accession>A0AAQ0BRQ9</accession>
<protein>
    <submittedName>
        <fullName evidence="2">Uncharacterized protein</fullName>
    </submittedName>
</protein>
<proteinExistence type="predicted"/>
<dbReference type="EMBL" id="CP065600">
    <property type="protein sequence ID" value="QPQ90580.1"/>
    <property type="molecule type" value="Genomic_DNA"/>
</dbReference>
<dbReference type="AlphaFoldDB" id="A0AAQ0BRQ9"/>
<keyword evidence="5" id="KW-1185">Reference proteome</keyword>
<name>A0AAQ0BRQ9_BURGL</name>
<dbReference type="RefSeq" id="WP_153478576.1">
    <property type="nucleotide sequence ID" value="NZ_CP021075.1"/>
</dbReference>
<reference evidence="2 4" key="1">
    <citation type="submission" date="2020-12" db="EMBL/GenBank/DDBJ databases">
        <title>FDA dAtabase for Regulatory Grade micrObial Sequences (FDA-ARGOS): Supporting development and validation of Infectious Disease Dx tests.</title>
        <authorList>
            <person name="Minogue T."/>
            <person name="Wolcott M."/>
            <person name="Wasieloski L."/>
            <person name="Aguilar W."/>
            <person name="Moore D."/>
            <person name="Jaissle J."/>
            <person name="Tallon L."/>
            <person name="Sadzewicz L."/>
            <person name="Zhao X."/>
            <person name="Boylan J."/>
            <person name="Ott S."/>
            <person name="Bowen H."/>
            <person name="Vavikolanu K."/>
            <person name="Mehta A."/>
            <person name="Aluvathingal J."/>
            <person name="Nadendla S."/>
            <person name="Yan Y."/>
            <person name="Sichtig H."/>
        </authorList>
    </citation>
    <scope>NUCLEOTIDE SEQUENCE [LARGE SCALE GENOMIC DNA]</scope>
    <source>
        <strain evidence="2 4">FDAARGOS_949</strain>
    </source>
</reference>
<evidence type="ECO:0000313" key="5">
    <source>
        <dbReference type="Proteomes" id="UP001056386"/>
    </source>
</evidence>
<evidence type="ECO:0000256" key="1">
    <source>
        <dbReference type="SAM" id="MobiDB-lite"/>
    </source>
</evidence>
<feature type="compositionally biased region" description="Low complexity" evidence="1">
    <location>
        <begin position="207"/>
        <end position="222"/>
    </location>
</feature>
<feature type="region of interest" description="Disordered" evidence="1">
    <location>
        <begin position="200"/>
        <end position="222"/>
    </location>
</feature>
<evidence type="ECO:0000313" key="2">
    <source>
        <dbReference type="EMBL" id="QPQ90580.1"/>
    </source>
</evidence>
<sequence>MRIFVQHFKERRNHTMRPARRQRANICRSERKTCGCEANHRAAGAPRHWGASGDEQEKLAHTLENASTSLLHCIDIIRLEMNLAASRCDRPVRHTSRAPAMRRWRAGWRGRHSPCDFVAKSSKGIPMNNALSNVSRGRFEAAMARWLRQQDAAPSFTRDRAGCGLQQAARAARHGGIRAHAAIAATLLVETKPVRARAPLFRRQTERPAAPDIRPAAARRAS</sequence>
<dbReference type="GeneID" id="45699139"/>
<evidence type="ECO:0000313" key="3">
    <source>
        <dbReference type="EMBL" id="USS43390.1"/>
    </source>
</evidence>
<evidence type="ECO:0000313" key="4">
    <source>
        <dbReference type="Proteomes" id="UP000594892"/>
    </source>
</evidence>
<dbReference type="EMBL" id="CP099583">
    <property type="protein sequence ID" value="USS43390.1"/>
    <property type="molecule type" value="Genomic_DNA"/>
</dbReference>
<organism evidence="2 4">
    <name type="scientific">Burkholderia glumae</name>
    <name type="common">Pseudomonas glumae</name>
    <dbReference type="NCBI Taxonomy" id="337"/>
    <lineage>
        <taxon>Bacteria</taxon>
        <taxon>Pseudomonadati</taxon>
        <taxon>Pseudomonadota</taxon>
        <taxon>Betaproteobacteria</taxon>
        <taxon>Burkholderiales</taxon>
        <taxon>Burkholderiaceae</taxon>
        <taxon>Burkholderia</taxon>
    </lineage>
</organism>
<dbReference type="Proteomes" id="UP000594892">
    <property type="component" value="Chromosome 1"/>
</dbReference>
<dbReference type="Proteomes" id="UP001056386">
    <property type="component" value="Chromosome 2"/>
</dbReference>